<organism evidence="1">
    <name type="scientific">bioreactor metagenome</name>
    <dbReference type="NCBI Taxonomy" id="1076179"/>
    <lineage>
        <taxon>unclassified sequences</taxon>
        <taxon>metagenomes</taxon>
        <taxon>ecological metagenomes</taxon>
    </lineage>
</organism>
<sequence>MGSHFERKFRITDKTFVRCGQVMGGKTAEKAFTVQYNPGCKVSHCFRETVFRINLIGIENKSMTRINLIRKSKFGPVKVFLKERGLNTGFQ</sequence>
<evidence type="ECO:0000313" key="1">
    <source>
        <dbReference type="EMBL" id="MPN52189.1"/>
    </source>
</evidence>
<accession>A0A645IP60</accession>
<name>A0A645IP60_9ZZZZ</name>
<proteinExistence type="predicted"/>
<protein>
    <submittedName>
        <fullName evidence="1">Uncharacterized protein</fullName>
    </submittedName>
</protein>
<comment type="caution">
    <text evidence="1">The sequence shown here is derived from an EMBL/GenBank/DDBJ whole genome shotgun (WGS) entry which is preliminary data.</text>
</comment>
<reference evidence="1" key="1">
    <citation type="submission" date="2019-08" db="EMBL/GenBank/DDBJ databases">
        <authorList>
            <person name="Kucharzyk K."/>
            <person name="Murdoch R.W."/>
            <person name="Higgins S."/>
            <person name="Loffler F."/>
        </authorList>
    </citation>
    <scope>NUCLEOTIDE SEQUENCE</scope>
</reference>
<dbReference type="EMBL" id="VSSQ01118061">
    <property type="protein sequence ID" value="MPN52189.1"/>
    <property type="molecule type" value="Genomic_DNA"/>
</dbReference>
<dbReference type="AlphaFoldDB" id="A0A645IP60"/>
<gene>
    <name evidence="1" type="ORF">SDC9_199845</name>
</gene>